<sequence length="95" mass="11089">MEEQLPGIILKLRSSELWQEVEFEVLLAHDILGDVNVYNKPDPQVCRRLINECTSLGKEGEFSTSVTELQSNYLKYRPPKLKNLICLVKHWYQLV</sequence>
<reference evidence="4 5" key="1">
    <citation type="journal article" date="2023" name="bioRxiv">
        <title>Conserved and derived expression patterns and positive selection on dental genes reveal complex evolutionary context of ever-growing rodent molars.</title>
        <authorList>
            <person name="Calamari Z.T."/>
            <person name="Song A."/>
            <person name="Cohen E."/>
            <person name="Akter M."/>
            <person name="Roy R.D."/>
            <person name="Hallikas O."/>
            <person name="Christensen M.M."/>
            <person name="Li P."/>
            <person name="Marangoni P."/>
            <person name="Jernvall J."/>
            <person name="Klein O.D."/>
        </authorList>
    </citation>
    <scope>NUCLEOTIDE SEQUENCE [LARGE SCALE GENOMIC DNA]</scope>
    <source>
        <strain evidence="4">V071</strain>
    </source>
</reference>
<dbReference type="GO" id="GO:0045071">
    <property type="term" value="P:negative regulation of viral genome replication"/>
    <property type="evidence" value="ECO:0007669"/>
    <property type="project" value="TreeGrafter"/>
</dbReference>
<dbReference type="Proteomes" id="UP001488838">
    <property type="component" value="Unassembled WGS sequence"/>
</dbReference>
<accession>A0AAW0HEH6</accession>
<dbReference type="InterPro" id="IPR043519">
    <property type="entry name" value="NT_sf"/>
</dbReference>
<dbReference type="GO" id="GO:0016020">
    <property type="term" value="C:membrane"/>
    <property type="evidence" value="ECO:0007669"/>
    <property type="project" value="TreeGrafter"/>
</dbReference>
<dbReference type="GO" id="GO:0005829">
    <property type="term" value="C:cytosol"/>
    <property type="evidence" value="ECO:0007669"/>
    <property type="project" value="TreeGrafter"/>
</dbReference>
<keyword evidence="5" id="KW-1185">Reference proteome</keyword>
<dbReference type="EMBL" id="JBBHLL010000585">
    <property type="protein sequence ID" value="KAK7799890.1"/>
    <property type="molecule type" value="Genomic_DNA"/>
</dbReference>
<dbReference type="GO" id="GO:0051607">
    <property type="term" value="P:defense response to virus"/>
    <property type="evidence" value="ECO:0007669"/>
    <property type="project" value="TreeGrafter"/>
</dbReference>
<dbReference type="SUPFAM" id="SSF81301">
    <property type="entry name" value="Nucleotidyltransferase"/>
    <property type="match status" value="1"/>
</dbReference>
<dbReference type="GO" id="GO:0003725">
    <property type="term" value="F:double-stranded RNA binding"/>
    <property type="evidence" value="ECO:0007669"/>
    <property type="project" value="TreeGrafter"/>
</dbReference>
<name>A0AAW0HEH6_MYOGA</name>
<dbReference type="AlphaFoldDB" id="A0AAW0HEH6"/>
<keyword evidence="2" id="KW-0694">RNA-binding</keyword>
<evidence type="ECO:0000313" key="4">
    <source>
        <dbReference type="EMBL" id="KAK7799890.1"/>
    </source>
</evidence>
<feature type="domain" description="2'-5'-oligoadenylate synthetase 1" evidence="3">
    <location>
        <begin position="40"/>
        <end position="94"/>
    </location>
</feature>
<dbReference type="PANTHER" id="PTHR11258:SF13">
    <property type="entry name" value="2'-5'-OLIGOADENYLATE SYNTHASE 1"/>
    <property type="match status" value="1"/>
</dbReference>
<dbReference type="InterPro" id="IPR018952">
    <property type="entry name" value="2-5-oligoAdlate_synth_1_dom2/C"/>
</dbReference>
<evidence type="ECO:0000256" key="2">
    <source>
        <dbReference type="ARBA" id="ARBA00022884"/>
    </source>
</evidence>
<evidence type="ECO:0000256" key="1">
    <source>
        <dbReference type="ARBA" id="ARBA00009526"/>
    </source>
</evidence>
<dbReference type="GO" id="GO:0005654">
    <property type="term" value="C:nucleoplasm"/>
    <property type="evidence" value="ECO:0007669"/>
    <property type="project" value="TreeGrafter"/>
</dbReference>
<organism evidence="4 5">
    <name type="scientific">Myodes glareolus</name>
    <name type="common">Bank vole</name>
    <name type="synonym">Clethrionomys glareolus</name>
    <dbReference type="NCBI Taxonomy" id="447135"/>
    <lineage>
        <taxon>Eukaryota</taxon>
        <taxon>Metazoa</taxon>
        <taxon>Chordata</taxon>
        <taxon>Craniata</taxon>
        <taxon>Vertebrata</taxon>
        <taxon>Euteleostomi</taxon>
        <taxon>Mammalia</taxon>
        <taxon>Eutheria</taxon>
        <taxon>Euarchontoglires</taxon>
        <taxon>Glires</taxon>
        <taxon>Rodentia</taxon>
        <taxon>Myomorpha</taxon>
        <taxon>Muroidea</taxon>
        <taxon>Cricetidae</taxon>
        <taxon>Arvicolinae</taxon>
        <taxon>Myodes</taxon>
    </lineage>
</organism>
<evidence type="ECO:0000259" key="3">
    <source>
        <dbReference type="Pfam" id="PF10421"/>
    </source>
</evidence>
<dbReference type="GO" id="GO:0001730">
    <property type="term" value="F:2'-5'-oligoadenylate synthetase activity"/>
    <property type="evidence" value="ECO:0007669"/>
    <property type="project" value="TreeGrafter"/>
</dbReference>
<evidence type="ECO:0000313" key="5">
    <source>
        <dbReference type="Proteomes" id="UP001488838"/>
    </source>
</evidence>
<protein>
    <recommendedName>
        <fullName evidence="3">2'-5'-oligoadenylate synthetase 1 domain-containing protein</fullName>
    </recommendedName>
</protein>
<dbReference type="PANTHER" id="PTHR11258">
    <property type="entry name" value="2-5 OLIGOADENYLATE SYNTHETASE"/>
    <property type="match status" value="1"/>
</dbReference>
<dbReference type="Pfam" id="PF10421">
    <property type="entry name" value="OAS1_C"/>
    <property type="match status" value="1"/>
</dbReference>
<comment type="similarity">
    <text evidence="1">Belongs to the 2-5A synthase family.</text>
</comment>
<comment type="caution">
    <text evidence="4">The sequence shown here is derived from an EMBL/GenBank/DDBJ whole genome shotgun (WGS) entry which is preliminary data.</text>
</comment>
<gene>
    <name evidence="4" type="ORF">U0070_011649</name>
</gene>
<dbReference type="Gene3D" id="1.10.1410.20">
    <property type="entry name" value="2'-5'-oligoadenylate synthetase 1, domain 2"/>
    <property type="match status" value="1"/>
</dbReference>
<proteinExistence type="inferred from homology"/>